<feature type="region of interest" description="Disordered" evidence="3">
    <location>
        <begin position="433"/>
        <end position="471"/>
    </location>
</feature>
<dbReference type="EMBL" id="WIXO01000001">
    <property type="protein sequence ID" value="MTE17713.1"/>
    <property type="molecule type" value="Genomic_DNA"/>
</dbReference>
<feature type="active site" evidence="1">
    <location>
        <position position="1335"/>
    </location>
</feature>
<reference evidence="5 6" key="1">
    <citation type="submission" date="2019-11" db="EMBL/GenBank/DDBJ databases">
        <authorList>
            <person name="Yuan L."/>
        </authorList>
    </citation>
    <scope>NUCLEOTIDE SEQUENCE [LARGE SCALE GENOMIC DNA]</scope>
    <source>
        <strain evidence="5 6">TRM43335</strain>
    </source>
</reference>
<feature type="active site" description="Nucleophile" evidence="1">
    <location>
        <position position="1056"/>
    </location>
</feature>
<gene>
    <name evidence="5" type="ORF">F0L17_00910</name>
</gene>
<dbReference type="Gene3D" id="3.40.50.1110">
    <property type="entry name" value="SGNH hydrolase"/>
    <property type="match status" value="1"/>
</dbReference>
<dbReference type="GO" id="GO:0019433">
    <property type="term" value="P:triglyceride catabolic process"/>
    <property type="evidence" value="ECO:0007669"/>
    <property type="project" value="TreeGrafter"/>
</dbReference>
<feature type="compositionally biased region" description="Acidic residues" evidence="3">
    <location>
        <begin position="1067"/>
        <end position="1077"/>
    </location>
</feature>
<dbReference type="PANTHER" id="PTHR37981">
    <property type="entry name" value="LIPASE 2"/>
    <property type="match status" value="1"/>
</dbReference>
<dbReference type="OrthoDB" id="5503950at2"/>
<keyword evidence="4" id="KW-0732">Signal</keyword>
<dbReference type="PANTHER" id="PTHR37981:SF1">
    <property type="entry name" value="SGNH HYDROLASE-TYPE ESTERASE DOMAIN-CONTAINING PROTEIN"/>
    <property type="match status" value="1"/>
</dbReference>
<evidence type="ECO:0000313" key="6">
    <source>
        <dbReference type="Proteomes" id="UP000473014"/>
    </source>
</evidence>
<organism evidence="5 6">
    <name type="scientific">Streptomyces taklimakanensis</name>
    <dbReference type="NCBI Taxonomy" id="2569853"/>
    <lineage>
        <taxon>Bacteria</taxon>
        <taxon>Bacillati</taxon>
        <taxon>Actinomycetota</taxon>
        <taxon>Actinomycetes</taxon>
        <taxon>Kitasatosporales</taxon>
        <taxon>Streptomycetaceae</taxon>
        <taxon>Streptomyces</taxon>
    </lineage>
</organism>
<feature type="chain" id="PRO_5026124703" evidence="4">
    <location>
        <begin position="44"/>
        <end position="1355"/>
    </location>
</feature>
<sequence>MCLANHVRTGKLRRSRLGRLRTSAALAAALAVAAGLAMPQASAETPPPHAADGWSAETEAALTDDSVPTGEQPKFKPSVVAADRRAAVLGEDFADSADRALTVSGDGTGFHVMVAEEKEGYRWRTAASLSEAGFETDTWIGNACLTESGRYAAVAYAPRTFTNEPSLMTRGAFTAIVDLDTGSVRKLPFQATLGYFSPGCGTGEEAVFSQFTDELSSDVSETRLITVDSVNGAAEKAELAGQVTSAVPVDGRIVAARGNRIVRVEGETVREVARTHGVPFRLKPDSDGGVTFIDRLPGGRRTEQDDDQATVSRVTAAQLRTPKGTNRAQRLATGALTSFDLARAADGSVFVTGEADTEKGRRLPGSVRNPGGIPKDARVSSHGRAALTTAWADGKDSRISAEDALSARPARITLKALSTGKSVVLDAMPDERVGSAKAQQTSIDASPSLPGPAKSADMSSAASPVEEDRTCSVPRGDVKLQAYQPTPRQIEWAVDQAVVGNLNAHVSRPAGWKNTDMPAYRPQNLFPLVPLSGSGENWHIPAQVMLGITAQESNMWQATRYAIPGVSANPLIGNYYGIRYSSSGEQYDPWAIDWPEADCGYGVTQVTDGMRLPGKGQPTLTETQQRAVALDYTANIAAGVNILAEKWNQTRADGLIINDGDASHIENWFYALWAYNSGYYPQAHASEYSGKWGVGWTNNPANPLWKENRTTFLETINRQDDYSHAAHPQDWPYQEKVIGWAARPLSAQIAPGEFQPGYRAAWWINEVYRTTSKPPIDLFCDSSNDCAPEKISEDATNNTGGGPCMLPGESSDALYLKCWFHQPAVWKDCGGKAECGFALHRFNRTYAEQPDANNYPPRCTPELPAGTLIVDDVPNGVTPTGSSNRTCGASTSSGNFTLDFDTPSGRIDLHQIGAGYDNHFWFSHTYLEGTRTAERLATTGTWTLGGERRGWMRVWVHLPDHGAHTRQARYVVRGTDSTSPERVKPQRVMRNKWVSLGAFNFTGIPSVSLSNVTRQSGLGANPERDGNGTEDVAWDAVGFEPLDGAPTNQIVAMGDSYSSGEAATEGAGDDYYPETDYDSSTRPETRNACHRSTKAWSRQATLPGHSLSIGEMADNMSPSLDYQFVACSGARHYNIIGFGQNGEPSQIEQGYLDQHTTLVTLSIGGNDMRFADVITRCVVGVKCYDTPLQAVDPDTGKAIPDTSTPELGVWAPQWARDTVRPRLVRTLQEIHRRAPNARIVLMGYPRLLDGNGMCVPGLEAGETIWLNSVADLLADEMRAAVSQANSLYATNAVFSDPRDEFAGKAACGDPETVNALVVTGHSKADNFPTSGKSFHPKISGARLYADSLEATLNAL</sequence>
<accession>A0A6G2B6K9</accession>
<feature type="disulfide bond" evidence="2">
    <location>
        <begin position="1254"/>
        <end position="1307"/>
    </location>
</feature>
<feature type="disulfide bond" evidence="2">
    <location>
        <begin position="1089"/>
        <end position="1127"/>
    </location>
</feature>
<comment type="caution">
    <text evidence="5">The sequence shown here is derived from an EMBL/GenBank/DDBJ whole genome shotgun (WGS) entry which is preliminary data.</text>
</comment>
<dbReference type="SUPFAM" id="SSF52266">
    <property type="entry name" value="SGNH hydrolase"/>
    <property type="match status" value="1"/>
</dbReference>
<evidence type="ECO:0000313" key="5">
    <source>
        <dbReference type="EMBL" id="MTE17713.1"/>
    </source>
</evidence>
<dbReference type="SUPFAM" id="SSF53955">
    <property type="entry name" value="Lysozyme-like"/>
    <property type="match status" value="1"/>
</dbReference>
<evidence type="ECO:0000256" key="1">
    <source>
        <dbReference type="PIRSR" id="PIRSR637460-1"/>
    </source>
</evidence>
<keyword evidence="6" id="KW-1185">Reference proteome</keyword>
<proteinExistence type="predicted"/>
<dbReference type="InterPro" id="IPR006311">
    <property type="entry name" value="TAT_signal"/>
</dbReference>
<name>A0A6G2B6K9_9ACTN</name>
<dbReference type="PROSITE" id="PS51318">
    <property type="entry name" value="TAT"/>
    <property type="match status" value="1"/>
</dbReference>
<feature type="signal peptide" evidence="4">
    <location>
        <begin position="1"/>
        <end position="43"/>
    </location>
</feature>
<dbReference type="CDD" id="cd01823">
    <property type="entry name" value="SEST_like"/>
    <property type="match status" value="1"/>
</dbReference>
<evidence type="ECO:0000256" key="4">
    <source>
        <dbReference type="SAM" id="SignalP"/>
    </source>
</evidence>
<feature type="region of interest" description="Disordered" evidence="3">
    <location>
        <begin position="1059"/>
        <end position="1086"/>
    </location>
</feature>
<dbReference type="InterPro" id="IPR037460">
    <property type="entry name" value="SEST-like"/>
</dbReference>
<feature type="region of interest" description="Disordered" evidence="3">
    <location>
        <begin position="355"/>
        <end position="381"/>
    </location>
</feature>
<evidence type="ECO:0000256" key="3">
    <source>
        <dbReference type="SAM" id="MobiDB-lite"/>
    </source>
</evidence>
<dbReference type="SUPFAM" id="SSF63829">
    <property type="entry name" value="Calcium-dependent phosphotriesterase"/>
    <property type="match status" value="1"/>
</dbReference>
<evidence type="ECO:0000256" key="2">
    <source>
        <dbReference type="PIRSR" id="PIRSR637460-2"/>
    </source>
</evidence>
<dbReference type="Proteomes" id="UP000473014">
    <property type="component" value="Unassembled WGS sequence"/>
</dbReference>
<dbReference type="InterPro" id="IPR036514">
    <property type="entry name" value="SGNH_hydro_sf"/>
</dbReference>
<dbReference type="InterPro" id="IPR023346">
    <property type="entry name" value="Lysozyme-like_dom_sf"/>
</dbReference>
<protein>
    <submittedName>
        <fullName evidence="5">NocE</fullName>
    </submittedName>
</protein>
<dbReference type="GO" id="GO:0004806">
    <property type="term" value="F:triacylglycerol lipase activity"/>
    <property type="evidence" value="ECO:0007669"/>
    <property type="project" value="TreeGrafter"/>
</dbReference>
<keyword evidence="2" id="KW-1015">Disulfide bond</keyword>